<comment type="subcellular location">
    <subcellularLocation>
        <location evidence="1">Cell membrane</location>
        <topology evidence="1">Multi-pass membrane protein</topology>
    </subcellularLocation>
</comment>
<dbReference type="GO" id="GO:0005886">
    <property type="term" value="C:plasma membrane"/>
    <property type="evidence" value="ECO:0007669"/>
    <property type="project" value="UniProtKB-SubCell"/>
</dbReference>
<keyword evidence="6 8" id="KW-1133">Transmembrane helix</keyword>
<reference evidence="10" key="1">
    <citation type="submission" date="2018-06" db="EMBL/GenBank/DDBJ databases">
        <authorList>
            <person name="Zhirakovskaya E."/>
        </authorList>
    </citation>
    <scope>NUCLEOTIDE SEQUENCE</scope>
</reference>
<evidence type="ECO:0000256" key="3">
    <source>
        <dbReference type="ARBA" id="ARBA00022448"/>
    </source>
</evidence>
<feature type="transmembrane region" description="Helical" evidence="8">
    <location>
        <begin position="444"/>
        <end position="467"/>
    </location>
</feature>
<dbReference type="Pfam" id="PF12698">
    <property type="entry name" value="ABC2_membrane_3"/>
    <property type="match status" value="1"/>
</dbReference>
<organism evidence="10">
    <name type="scientific">hydrothermal vent metagenome</name>
    <dbReference type="NCBI Taxonomy" id="652676"/>
    <lineage>
        <taxon>unclassified sequences</taxon>
        <taxon>metagenomes</taxon>
        <taxon>ecological metagenomes</taxon>
    </lineage>
</organism>
<feature type="transmembrane region" description="Helical" evidence="8">
    <location>
        <begin position="20"/>
        <end position="43"/>
    </location>
</feature>
<name>A0A3B1E602_9ZZZZ</name>
<keyword evidence="7 8" id="KW-0472">Membrane</keyword>
<dbReference type="PROSITE" id="PS51012">
    <property type="entry name" value="ABC_TM2"/>
    <property type="match status" value="1"/>
</dbReference>
<sequence>MKLWYITKKDILLQLRDSRALIVLIALPLIFIAIIGLSTGKLLGWSDSNQVLKIVYIDNIDYENIGTKKFKMDVERVLSPDEEPNPVDDQFDADSPEEAAKKRKQARNLIVKTINSIQKENGFEIGNVDYWISKLGPLDKMRVKSETQLETARKLYQNGNTNVLMIVGPQFFKKFSALQPSDIGDSKNGLLKEGLTPLDITLESKNNQSSMHTMIKVVALGKWLSTLSQPVLCRGRIVARAMMKKETCAQLEQELSEPPLKVLLPQSSPKKKKGNQVYQEVIPGFTVMFVFFLVNLMARSFISERELGTLKRLRMSPVRPTTILAGKTLPFLLISLVQTIILFISGRFLFGMSWGEQPVLILPIIFCTSLAATSLGLLVSTLVRTDSQVSAYGNFVVIVLAGVGGCFMPRDWMPQLMREISLATPHAWALMAYHQVLSQTTPNVVAIAQCCAALLGFTLLFFLCGAYRFRNID</sequence>
<feature type="transmembrane region" description="Helical" evidence="8">
    <location>
        <begin position="389"/>
        <end position="408"/>
    </location>
</feature>
<dbReference type="InterPro" id="IPR051449">
    <property type="entry name" value="ABC-2_transporter_component"/>
</dbReference>
<keyword evidence="4" id="KW-1003">Cell membrane</keyword>
<dbReference type="PANTHER" id="PTHR30294">
    <property type="entry name" value="MEMBRANE COMPONENT OF ABC TRANSPORTER YHHJ-RELATED"/>
    <property type="match status" value="1"/>
</dbReference>
<feature type="transmembrane region" description="Helical" evidence="8">
    <location>
        <begin position="281"/>
        <end position="302"/>
    </location>
</feature>
<keyword evidence="5 8" id="KW-0812">Transmembrane</keyword>
<evidence type="ECO:0000313" key="10">
    <source>
        <dbReference type="EMBL" id="VAX38397.1"/>
    </source>
</evidence>
<dbReference type="EMBL" id="UOGL01000195">
    <property type="protein sequence ID" value="VAX38397.1"/>
    <property type="molecule type" value="Genomic_DNA"/>
</dbReference>
<dbReference type="InterPro" id="IPR013525">
    <property type="entry name" value="ABC2_TM"/>
</dbReference>
<feature type="transmembrane region" description="Helical" evidence="8">
    <location>
        <begin position="359"/>
        <end position="383"/>
    </location>
</feature>
<feature type="transmembrane region" description="Helical" evidence="8">
    <location>
        <begin position="329"/>
        <end position="350"/>
    </location>
</feature>
<dbReference type="GO" id="GO:0140359">
    <property type="term" value="F:ABC-type transporter activity"/>
    <property type="evidence" value="ECO:0007669"/>
    <property type="project" value="InterPro"/>
</dbReference>
<dbReference type="InterPro" id="IPR047817">
    <property type="entry name" value="ABC2_TM_bact-type"/>
</dbReference>
<evidence type="ECO:0000256" key="5">
    <source>
        <dbReference type="ARBA" id="ARBA00022692"/>
    </source>
</evidence>
<evidence type="ECO:0000256" key="2">
    <source>
        <dbReference type="ARBA" id="ARBA00007783"/>
    </source>
</evidence>
<protein>
    <recommendedName>
        <fullName evidence="9">ABC transmembrane type-2 domain-containing protein</fullName>
    </recommendedName>
</protein>
<evidence type="ECO:0000256" key="8">
    <source>
        <dbReference type="SAM" id="Phobius"/>
    </source>
</evidence>
<gene>
    <name evidence="10" type="ORF">MNBD_PLANCTO02-887</name>
</gene>
<proteinExistence type="inferred from homology"/>
<evidence type="ECO:0000256" key="1">
    <source>
        <dbReference type="ARBA" id="ARBA00004651"/>
    </source>
</evidence>
<evidence type="ECO:0000256" key="7">
    <source>
        <dbReference type="ARBA" id="ARBA00023136"/>
    </source>
</evidence>
<evidence type="ECO:0000259" key="9">
    <source>
        <dbReference type="PROSITE" id="PS51012"/>
    </source>
</evidence>
<evidence type="ECO:0000256" key="6">
    <source>
        <dbReference type="ARBA" id="ARBA00022989"/>
    </source>
</evidence>
<keyword evidence="3" id="KW-0813">Transport</keyword>
<comment type="similarity">
    <text evidence="2">Belongs to the ABC-2 integral membrane protein family.</text>
</comment>
<dbReference type="AlphaFoldDB" id="A0A3B1E602"/>
<evidence type="ECO:0000256" key="4">
    <source>
        <dbReference type="ARBA" id="ARBA00022475"/>
    </source>
</evidence>
<accession>A0A3B1E602</accession>
<dbReference type="PANTHER" id="PTHR30294:SF38">
    <property type="entry name" value="TRANSPORT PERMEASE PROTEIN"/>
    <property type="match status" value="1"/>
</dbReference>
<feature type="domain" description="ABC transmembrane type-2" evidence="9">
    <location>
        <begin position="245"/>
        <end position="472"/>
    </location>
</feature>